<dbReference type="InterPro" id="IPR036957">
    <property type="entry name" value="Znf_PARP_sf"/>
</dbReference>
<feature type="compositionally biased region" description="Low complexity" evidence="6">
    <location>
        <begin position="172"/>
        <end position="181"/>
    </location>
</feature>
<feature type="compositionally biased region" description="Basic and acidic residues" evidence="6">
    <location>
        <begin position="221"/>
        <end position="242"/>
    </location>
</feature>
<dbReference type="Gene3D" id="3.30.1740.10">
    <property type="entry name" value="Zinc finger, PARP-type"/>
    <property type="match status" value="1"/>
</dbReference>
<evidence type="ECO:0000256" key="4">
    <source>
        <dbReference type="ARBA" id="ARBA00022833"/>
    </source>
</evidence>
<keyword evidence="2" id="KW-0479">Metal-binding</keyword>
<gene>
    <name evidence="8" type="ORF">AAF712_005478</name>
</gene>
<dbReference type="EMBL" id="JBBXMP010000025">
    <property type="protein sequence ID" value="KAL0067488.1"/>
    <property type="molecule type" value="Genomic_DNA"/>
</dbReference>
<dbReference type="Pfam" id="PF00645">
    <property type="entry name" value="zf-PARP"/>
    <property type="match status" value="1"/>
</dbReference>
<dbReference type="Proteomes" id="UP001437256">
    <property type="component" value="Unassembled WGS sequence"/>
</dbReference>
<dbReference type="PROSITE" id="PS50064">
    <property type="entry name" value="ZF_PARP_2"/>
    <property type="match status" value="1"/>
</dbReference>
<feature type="compositionally biased region" description="Acidic residues" evidence="6">
    <location>
        <begin position="255"/>
        <end position="265"/>
    </location>
</feature>
<dbReference type="SUPFAM" id="SSF57716">
    <property type="entry name" value="Glucocorticoid receptor-like (DNA-binding domain)"/>
    <property type="match status" value="1"/>
</dbReference>
<evidence type="ECO:0000313" key="8">
    <source>
        <dbReference type="EMBL" id="KAL0067488.1"/>
    </source>
</evidence>
<comment type="caution">
    <text evidence="8">The sequence shown here is derived from an EMBL/GenBank/DDBJ whole genome shotgun (WGS) entry which is preliminary data.</text>
</comment>
<evidence type="ECO:0000256" key="5">
    <source>
        <dbReference type="ARBA" id="ARBA00023242"/>
    </source>
</evidence>
<accession>A0ABR3A390</accession>
<evidence type="ECO:0000313" key="9">
    <source>
        <dbReference type="Proteomes" id="UP001437256"/>
    </source>
</evidence>
<keyword evidence="4" id="KW-0862">Zinc</keyword>
<feature type="compositionally biased region" description="Low complexity" evidence="6">
    <location>
        <begin position="392"/>
        <end position="409"/>
    </location>
</feature>
<organism evidence="8 9">
    <name type="scientific">Marasmius tenuissimus</name>
    <dbReference type="NCBI Taxonomy" id="585030"/>
    <lineage>
        <taxon>Eukaryota</taxon>
        <taxon>Fungi</taxon>
        <taxon>Dikarya</taxon>
        <taxon>Basidiomycota</taxon>
        <taxon>Agaricomycotina</taxon>
        <taxon>Agaricomycetes</taxon>
        <taxon>Agaricomycetidae</taxon>
        <taxon>Agaricales</taxon>
        <taxon>Marasmiineae</taxon>
        <taxon>Marasmiaceae</taxon>
        <taxon>Marasmius</taxon>
    </lineage>
</organism>
<reference evidence="8 9" key="1">
    <citation type="submission" date="2024-05" db="EMBL/GenBank/DDBJ databases">
        <title>A draft genome resource for the thread blight pathogen Marasmius tenuissimus strain MS-2.</title>
        <authorList>
            <person name="Yulfo-Soto G.E."/>
            <person name="Baruah I.K."/>
            <person name="Amoako-Attah I."/>
            <person name="Bukari Y."/>
            <person name="Meinhardt L.W."/>
            <person name="Bailey B.A."/>
            <person name="Cohen S.P."/>
        </authorList>
    </citation>
    <scope>NUCLEOTIDE SEQUENCE [LARGE SCALE GENOMIC DNA]</scope>
    <source>
        <strain evidence="8 9">MS-2</strain>
    </source>
</reference>
<evidence type="ECO:0000256" key="1">
    <source>
        <dbReference type="ARBA" id="ARBA00004123"/>
    </source>
</evidence>
<feature type="compositionally biased region" description="Basic and acidic residues" evidence="6">
    <location>
        <begin position="103"/>
        <end position="141"/>
    </location>
</feature>
<keyword evidence="9" id="KW-1185">Reference proteome</keyword>
<evidence type="ECO:0000256" key="2">
    <source>
        <dbReference type="ARBA" id="ARBA00022723"/>
    </source>
</evidence>
<protein>
    <recommendedName>
        <fullName evidence="7">PARP-type domain-containing protein</fullName>
    </recommendedName>
</protein>
<proteinExistence type="predicted"/>
<feature type="compositionally biased region" description="Basic and acidic residues" evidence="6">
    <location>
        <begin position="157"/>
        <end position="171"/>
    </location>
</feature>
<comment type="subcellular location">
    <subcellularLocation>
        <location evidence="1">Nucleus</location>
    </subcellularLocation>
</comment>
<feature type="compositionally biased region" description="Basic and acidic residues" evidence="6">
    <location>
        <begin position="346"/>
        <end position="357"/>
    </location>
</feature>
<feature type="compositionally biased region" description="Basic and acidic residues" evidence="6">
    <location>
        <begin position="268"/>
        <end position="290"/>
    </location>
</feature>
<evidence type="ECO:0000259" key="7">
    <source>
        <dbReference type="PROSITE" id="PS50064"/>
    </source>
</evidence>
<evidence type="ECO:0000256" key="3">
    <source>
        <dbReference type="ARBA" id="ARBA00022771"/>
    </source>
</evidence>
<name>A0ABR3A390_9AGAR</name>
<dbReference type="InterPro" id="IPR001510">
    <property type="entry name" value="Znf_PARP"/>
</dbReference>
<keyword evidence="5" id="KW-0539">Nucleus</keyword>
<evidence type="ECO:0000256" key="6">
    <source>
        <dbReference type="SAM" id="MobiDB-lite"/>
    </source>
</evidence>
<sequence length="597" mass="64700">MSTSKPTSPATGETIPPKFSLEYAAAARSKCRHCNQRIDRGAFRLGIATTANGRESYGYRHWGCVKPEELLEIQKLDLGKVSKYDELHEDDKIRLSKAVEAGHISEEDRLDQTAKSNKAAEEQKELKEGKGKEKQDETEKRERKKSKKRKEIEDEADKAAETEPKAKKQKAEQVAPKAAEAPAKERKSPRKSKTLADVVPDSEDDEPIALKKPAGKPVKKPRVDGKDSSKSKEKSSPKKSKDTGSTTSPAKGDDTMDVDDDDAQEVADALKAKSQTKETDKDKKQADKPTKQPTKANMKAVEDQSGASPTAKAIPKETPKALSKATTSKAPAKDPVAPSSKAAKSKPTDAKVEKPVNEADTQNSDPDAESSDKAGPSTPQGHSPIYLNLADLLSKPSPVAAAAAETSTPRPRPPPRLPLGKFCKQYKLSSSLHEKLSKLDIDGPHVLRLIKDKDQGGGFVSDNRQRERLADRSPVRDIRYRMKTTPSSRPATCKRDANVPNHLPKDDPLATSIVLTAGSPGQLGMTLWEIANRCESSDGQVCSMTCAPYGGTASDCKGEVHRGWDHAVTLSALLGDEMLRSQVLLGDTALVLETACD</sequence>
<feature type="region of interest" description="Disordered" evidence="6">
    <location>
        <begin position="98"/>
        <end position="418"/>
    </location>
</feature>
<dbReference type="SMART" id="SM01336">
    <property type="entry name" value="zf-PARP"/>
    <property type="match status" value="1"/>
</dbReference>
<keyword evidence="3" id="KW-0863">Zinc-finger</keyword>
<feature type="domain" description="PARP-type" evidence="7">
    <location>
        <begin position="19"/>
        <end position="103"/>
    </location>
</feature>